<gene>
    <name evidence="1" type="ORF">PFMG_02419</name>
</gene>
<accession>A0A0L1IA69</accession>
<name>A0A0L1IA69_PLAFA</name>
<dbReference type="EMBL" id="GG665155">
    <property type="protein sequence ID" value="KNG76407.1"/>
    <property type="molecule type" value="Genomic_DNA"/>
</dbReference>
<evidence type="ECO:0000313" key="2">
    <source>
        <dbReference type="Proteomes" id="UP000054562"/>
    </source>
</evidence>
<reference evidence="2" key="2">
    <citation type="submission" date="2015-07" db="EMBL/GenBank/DDBJ databases">
        <title>The genome sequence of Plasmodium falciparum IGH-CR14.</title>
        <authorList>
            <consortium name="The Broad Institute Genome Sequencing Platform"/>
            <person name="Volkman S.K."/>
            <person name="Neafsey D.E."/>
            <person name="Dash A.P."/>
            <person name="Chitnis C.E."/>
            <person name="Hartl D.L."/>
            <person name="Young S.K."/>
            <person name="Kodira C.D."/>
            <person name="Zeng Q."/>
            <person name="Koehrsen M."/>
            <person name="Godfrey P."/>
            <person name="Alvarado L."/>
            <person name="Berlin A."/>
            <person name="Borenstein D."/>
            <person name="Chen Z."/>
            <person name="Engels R."/>
            <person name="Freedman E."/>
            <person name="Gellesch M."/>
            <person name="Goldberg J."/>
            <person name="Griggs A."/>
            <person name="Gujja S."/>
            <person name="Heiman D."/>
            <person name="Hepburn T."/>
            <person name="Howarth C."/>
            <person name="Jen D."/>
            <person name="Larson L."/>
            <person name="Lewis B."/>
            <person name="Mehta T."/>
            <person name="Park D."/>
            <person name="Pearson M."/>
            <person name="Roberts A."/>
            <person name="Saif S."/>
            <person name="Shea T."/>
            <person name="Shenoy N."/>
            <person name="Sisk P."/>
            <person name="Stolte C."/>
            <person name="Sykes S."/>
            <person name="Walk T."/>
            <person name="White J."/>
            <person name="Yandava C."/>
            <person name="Wirth D.F."/>
            <person name="Nusbaum C."/>
            <person name="Birren B."/>
        </authorList>
    </citation>
    <scope>NUCLEOTIDE SEQUENCE [LARGE SCALE GENOMIC DNA]</scope>
    <source>
        <strain evidence="2">IGH-CR14</strain>
    </source>
</reference>
<sequence>MPFGFFSPSRTSEGFTYDFLFDWTCVYASEKDKKKMLENKNRFDQTADQEGRVKQN</sequence>
<dbReference type="OrthoDB" id="5800476at2759"/>
<organism evidence="1 2">
    <name type="scientific">Plasmodium falciparum IGH-CR14</name>
    <dbReference type="NCBI Taxonomy" id="580059"/>
    <lineage>
        <taxon>Eukaryota</taxon>
        <taxon>Sar</taxon>
        <taxon>Alveolata</taxon>
        <taxon>Apicomplexa</taxon>
        <taxon>Aconoidasida</taxon>
        <taxon>Haemosporida</taxon>
        <taxon>Plasmodiidae</taxon>
        <taxon>Plasmodium</taxon>
        <taxon>Plasmodium (Laverania)</taxon>
    </lineage>
</organism>
<dbReference type="Proteomes" id="UP000054562">
    <property type="component" value="Unassembled WGS sequence"/>
</dbReference>
<proteinExistence type="predicted"/>
<reference evidence="2" key="1">
    <citation type="submission" date="2015-07" db="EMBL/GenBank/DDBJ databases">
        <title>Annotation of Plasmodium falciparum IGH-CR14.</title>
        <authorList>
            <consortium name="The Broad Institute Genome Sequencing Platform"/>
            <person name="Volkman S.K."/>
            <person name="Neafsey D.E."/>
            <person name="Dash A.P."/>
            <person name="Chitnis C.E."/>
            <person name="Hartl D.L."/>
            <person name="Young S.K."/>
            <person name="Zeng Q."/>
            <person name="Koehrsen M."/>
            <person name="Alvarado L."/>
            <person name="Berlin A."/>
            <person name="Borenstein D."/>
            <person name="Chapman S.B."/>
            <person name="Chen Z."/>
            <person name="Engels R."/>
            <person name="Freedman E."/>
            <person name="Gellesch M."/>
            <person name="Goldberg J."/>
            <person name="Griggs A."/>
            <person name="Gujja S."/>
            <person name="Heilman E.R."/>
            <person name="Heiman D.I."/>
            <person name="Howarth C."/>
            <person name="Jen D."/>
            <person name="Larson L."/>
            <person name="Mehta T."/>
            <person name="Neiman D."/>
            <person name="Park D."/>
            <person name="Pearson M."/>
            <person name="Roberts A."/>
            <person name="Saif S."/>
            <person name="Shea T."/>
            <person name="Shenoy N."/>
            <person name="Sisk P."/>
            <person name="Stolte C."/>
            <person name="Sykes S."/>
            <person name="Walk T."/>
            <person name="White J."/>
            <person name="Yandava C."/>
            <person name="Haas B."/>
            <person name="Henn M.R."/>
            <person name="Nusbaum C."/>
            <person name="Birren B."/>
        </authorList>
    </citation>
    <scope>NUCLEOTIDE SEQUENCE [LARGE SCALE GENOMIC DNA]</scope>
    <source>
        <strain evidence="2">IGH-CR14</strain>
    </source>
</reference>
<dbReference type="AlphaFoldDB" id="A0A0L1IA69"/>
<protein>
    <submittedName>
        <fullName evidence="1">Uncharacterized protein</fullName>
    </submittedName>
</protein>
<evidence type="ECO:0000313" key="1">
    <source>
        <dbReference type="EMBL" id="KNG76407.1"/>
    </source>
</evidence>